<comment type="subcellular location">
    <subcellularLocation>
        <location evidence="1">Membrane</location>
        <topology evidence="1">Multi-pass membrane protein</topology>
    </subcellularLocation>
</comment>
<protein>
    <submittedName>
        <fullName evidence="7">Uncharacterized protein</fullName>
    </submittedName>
</protein>
<feature type="transmembrane region" description="Helical" evidence="6">
    <location>
        <begin position="91"/>
        <end position="115"/>
    </location>
</feature>
<evidence type="ECO:0000256" key="3">
    <source>
        <dbReference type="ARBA" id="ARBA00022692"/>
    </source>
</evidence>
<evidence type="ECO:0000313" key="7">
    <source>
        <dbReference type="EMBL" id="KAK4582528.1"/>
    </source>
</evidence>
<dbReference type="EMBL" id="JAXUIC010000007">
    <property type="protein sequence ID" value="KAK4582528.1"/>
    <property type="molecule type" value="Genomic_DNA"/>
</dbReference>
<evidence type="ECO:0000256" key="2">
    <source>
        <dbReference type="ARBA" id="ARBA00005982"/>
    </source>
</evidence>
<proteinExistence type="inferred from homology"/>
<dbReference type="GO" id="GO:0016020">
    <property type="term" value="C:membrane"/>
    <property type="evidence" value="ECO:0007669"/>
    <property type="project" value="UniProtKB-SubCell"/>
</dbReference>
<feature type="transmembrane region" description="Helical" evidence="6">
    <location>
        <begin position="301"/>
        <end position="324"/>
    </location>
</feature>
<organism evidence="7 8">
    <name type="scientific">Quercus rubra</name>
    <name type="common">Northern red oak</name>
    <name type="synonym">Quercus borealis</name>
    <dbReference type="NCBI Taxonomy" id="3512"/>
    <lineage>
        <taxon>Eukaryota</taxon>
        <taxon>Viridiplantae</taxon>
        <taxon>Streptophyta</taxon>
        <taxon>Embryophyta</taxon>
        <taxon>Tracheophyta</taxon>
        <taxon>Spermatophyta</taxon>
        <taxon>Magnoliopsida</taxon>
        <taxon>eudicotyledons</taxon>
        <taxon>Gunneridae</taxon>
        <taxon>Pentapetalae</taxon>
        <taxon>rosids</taxon>
        <taxon>fabids</taxon>
        <taxon>Fagales</taxon>
        <taxon>Fagaceae</taxon>
        <taxon>Quercus</taxon>
    </lineage>
</organism>
<reference evidence="7 8" key="1">
    <citation type="journal article" date="2023" name="G3 (Bethesda)">
        <title>A haplotype-resolved chromosome-scale genome for Quercus rubra L. provides insights into the genetics of adaptive traits for red oak species.</title>
        <authorList>
            <person name="Kapoor B."/>
            <person name="Jenkins J."/>
            <person name="Schmutz J."/>
            <person name="Zhebentyayeva T."/>
            <person name="Kuelheim C."/>
            <person name="Coggeshall M."/>
            <person name="Heim C."/>
            <person name="Lasky J.R."/>
            <person name="Leites L."/>
            <person name="Islam-Faridi N."/>
            <person name="Romero-Severson J."/>
            <person name="DeLeo V.L."/>
            <person name="Lucas S.M."/>
            <person name="Lazic D."/>
            <person name="Gailing O."/>
            <person name="Carlson J."/>
            <person name="Staton M."/>
        </authorList>
    </citation>
    <scope>NUCLEOTIDE SEQUENCE [LARGE SCALE GENOMIC DNA]</scope>
    <source>
        <strain evidence="7">Pseudo-F2</strain>
    </source>
</reference>
<name>A0AAN7EYW9_QUERU</name>
<keyword evidence="5 6" id="KW-0472">Membrane</keyword>
<evidence type="ECO:0000256" key="6">
    <source>
        <dbReference type="SAM" id="Phobius"/>
    </source>
</evidence>
<dbReference type="AlphaFoldDB" id="A0AAN7EYW9"/>
<comment type="caution">
    <text evidence="7">The sequence shown here is derived from an EMBL/GenBank/DDBJ whole genome shotgun (WGS) entry which is preliminary data.</text>
</comment>
<feature type="transmembrane region" description="Helical" evidence="6">
    <location>
        <begin position="127"/>
        <end position="148"/>
    </location>
</feature>
<accession>A0AAN7EYW9</accession>
<comment type="similarity">
    <text evidence="2">Belongs to the major facilitator superfamily. Proton-dependent oligopeptide transporter (POT/PTR) (TC 2.A.17) family.</text>
</comment>
<feature type="transmembrane region" description="Helical" evidence="6">
    <location>
        <begin position="187"/>
        <end position="210"/>
    </location>
</feature>
<dbReference type="Proteomes" id="UP001324115">
    <property type="component" value="Unassembled WGS sequence"/>
</dbReference>
<feature type="transmembrane region" description="Helical" evidence="6">
    <location>
        <begin position="154"/>
        <end position="175"/>
    </location>
</feature>
<keyword evidence="4 6" id="KW-1133">Transmembrane helix</keyword>
<gene>
    <name evidence="7" type="ORF">RGQ29_025642</name>
</gene>
<evidence type="ECO:0000256" key="1">
    <source>
        <dbReference type="ARBA" id="ARBA00004141"/>
    </source>
</evidence>
<keyword evidence="3 6" id="KW-0812">Transmembrane</keyword>
<dbReference type="InterPro" id="IPR000109">
    <property type="entry name" value="POT_fam"/>
</dbReference>
<evidence type="ECO:0000256" key="4">
    <source>
        <dbReference type="ARBA" id="ARBA00022989"/>
    </source>
</evidence>
<evidence type="ECO:0000313" key="8">
    <source>
        <dbReference type="Proteomes" id="UP001324115"/>
    </source>
</evidence>
<dbReference type="Gene3D" id="1.20.1250.20">
    <property type="entry name" value="MFS general substrate transporter like domains"/>
    <property type="match status" value="2"/>
</dbReference>
<sequence length="421" mass="46985">MTNLTNVWRLNLTYAAAIVNMFTGAATIMPIVMAFHVNSFMGDSWMLLLSSLAYSFVGDELLGNVNTTVLSNVAGNCSAYKPDCIGDAQKVLFYTALALIAIGISGHITSSESFLKQQMEIPTPWQVAGGFGMILFPMVGCIALPYIKLWSVRFGIPAICTVVATFLFICGSCSYKHSSKEEEDTKISIRMIPMWMTFITHVISIGNTYFLEQAKNMNHKVGKLKVPLPIFKIFYDLVKDYFTKLCVKVTEKFSGKYLASCGIMVAMLFSILCCITAAKMETRRLDVIRRHCLPDKPNGKIPMSMFLLLPQYLLLGALDGISNFSIDYFFTNQVPASMKHYSRFFTYGAIGTGTMGSVLSVYVVGKISESGGKPSWFQDTLNKSRLDNYYWTLTVLSSINLVLYILVALWYNKKCEQSVHS</sequence>
<evidence type="ECO:0000256" key="5">
    <source>
        <dbReference type="ARBA" id="ARBA00023136"/>
    </source>
</evidence>
<feature type="transmembrane region" description="Helical" evidence="6">
    <location>
        <begin position="344"/>
        <end position="368"/>
    </location>
</feature>
<dbReference type="GO" id="GO:0022857">
    <property type="term" value="F:transmembrane transporter activity"/>
    <property type="evidence" value="ECO:0007669"/>
    <property type="project" value="InterPro"/>
</dbReference>
<feature type="transmembrane region" description="Helical" evidence="6">
    <location>
        <begin position="257"/>
        <end position="280"/>
    </location>
</feature>
<keyword evidence="8" id="KW-1185">Reference proteome</keyword>
<dbReference type="Pfam" id="PF00854">
    <property type="entry name" value="PTR2"/>
    <property type="match status" value="1"/>
</dbReference>
<feature type="transmembrane region" description="Helical" evidence="6">
    <location>
        <begin position="12"/>
        <end position="37"/>
    </location>
</feature>
<dbReference type="InterPro" id="IPR036259">
    <property type="entry name" value="MFS_trans_sf"/>
</dbReference>
<dbReference type="PANTHER" id="PTHR11654">
    <property type="entry name" value="OLIGOPEPTIDE TRANSPORTER-RELATED"/>
    <property type="match status" value="1"/>
</dbReference>
<feature type="transmembrane region" description="Helical" evidence="6">
    <location>
        <begin position="389"/>
        <end position="411"/>
    </location>
</feature>